<evidence type="ECO:0000313" key="4">
    <source>
        <dbReference type="Proteomes" id="UP000182858"/>
    </source>
</evidence>
<gene>
    <name evidence="3" type="ORF">FIV36_29695</name>
    <name evidence="2" type="ORF">SAMN05216591_0694</name>
</gene>
<dbReference type="EMBL" id="LT629689">
    <property type="protein sequence ID" value="SDE70960.1"/>
    <property type="molecule type" value="Genomic_DNA"/>
</dbReference>
<evidence type="ECO:0000313" key="5">
    <source>
        <dbReference type="Proteomes" id="UP000317951"/>
    </source>
</evidence>
<dbReference type="Pfam" id="PF04865">
    <property type="entry name" value="Baseplate_J"/>
    <property type="match status" value="1"/>
</dbReference>
<dbReference type="Proteomes" id="UP000182858">
    <property type="component" value="Chromosome I"/>
</dbReference>
<reference evidence="3 5" key="2">
    <citation type="submission" date="2019-06" db="EMBL/GenBank/DDBJ databases">
        <title>Pseudomonas bimorpha sp. nov. isolated from bovine raw milk and skim milk concentrate.</title>
        <authorList>
            <person name="Hofmann K."/>
            <person name="Huptas C."/>
            <person name="Doll E."/>
            <person name="Scherer S."/>
            <person name="Wenning M."/>
        </authorList>
    </citation>
    <scope>NUCLEOTIDE SEQUENCE [LARGE SCALE GENOMIC DNA]</scope>
    <source>
        <strain evidence="3 5">DSM 17835</strain>
    </source>
</reference>
<evidence type="ECO:0000313" key="3">
    <source>
        <dbReference type="EMBL" id="TWR98373.1"/>
    </source>
</evidence>
<reference evidence="2 4" key="1">
    <citation type="submission" date="2016-10" db="EMBL/GenBank/DDBJ databases">
        <authorList>
            <person name="Varghese N."/>
            <person name="Submissions S."/>
        </authorList>
    </citation>
    <scope>NUCLEOTIDE SEQUENCE [LARGE SCALE GENOMIC DNA]</scope>
    <source>
        <strain evidence="2 4">DSM 17835</strain>
    </source>
</reference>
<dbReference type="OrthoDB" id="6890188at2"/>
<protein>
    <submittedName>
        <fullName evidence="2">Uncharacterized phage protein gp47/JayE</fullName>
    </submittedName>
</protein>
<evidence type="ECO:0000259" key="1">
    <source>
        <dbReference type="Pfam" id="PF04865"/>
    </source>
</evidence>
<evidence type="ECO:0000313" key="2">
    <source>
        <dbReference type="EMBL" id="SDE70960.1"/>
    </source>
</evidence>
<dbReference type="AlphaFoldDB" id="A0A5C5Q2Y8"/>
<organism evidence="3 5">
    <name type="scientific">Pseudomonas extremaustralis</name>
    <dbReference type="NCBI Taxonomy" id="359110"/>
    <lineage>
        <taxon>Bacteria</taxon>
        <taxon>Pseudomonadati</taxon>
        <taxon>Pseudomonadota</taxon>
        <taxon>Gammaproteobacteria</taxon>
        <taxon>Pseudomonadales</taxon>
        <taxon>Pseudomonadaceae</taxon>
        <taxon>Pseudomonas</taxon>
    </lineage>
</organism>
<keyword evidence="4" id="KW-1185">Reference proteome</keyword>
<name>A0A5C5Q2Y8_9PSED</name>
<dbReference type="InterPro" id="IPR006949">
    <property type="entry name" value="Barrel_Baseplate_J-like"/>
</dbReference>
<dbReference type="Proteomes" id="UP000317951">
    <property type="component" value="Unassembled WGS sequence"/>
</dbReference>
<dbReference type="GeneID" id="78552219"/>
<feature type="domain" description="Baseplate protein J-like barrel" evidence="1">
    <location>
        <begin position="96"/>
        <end position="176"/>
    </location>
</feature>
<dbReference type="RefSeq" id="WP_010567831.1">
    <property type="nucleotide sequence ID" value="NZ_LT629689.1"/>
</dbReference>
<accession>A0A5C5Q2Y8</accession>
<proteinExistence type="predicted"/>
<sequence length="406" mass="43410">MASLTSTGYVLQTQNDWFAQERQFYLDIDPLWNLDASTPDGLKMAHDAEIFYALDETLQQAYNSKDPNKAKGADLDIVCSLTGTIRSNGSASSVQLTFAATPGTPIPKGNRFESVTTGSRWTTDQAVTADSLGAATVNATCTVVGPTQADHDTITRIVDVVAGLSGVTNADPATPGTDAQTNEQLRVTRATAVGRPGNNQIDSTYGELYAVPGVRRVKIYENDTDSAAVSVDNPHGLPRKSYAVIVDGGTNEDIAMAIYLKKNPGPLLYQAGTPFEVEVTSPKYPTNKKVIRASRPIYVDMLPVIHVVNDGTLPANADQLIKEAMMEYAAGDLIPADVGFKISGFDIGETVPFSTIFTPVNKVIGAYGNSYVDLPSSSLNGVQANAVIAYNQMSRWTESNITVVIT</sequence>
<dbReference type="EMBL" id="VFET01000045">
    <property type="protein sequence ID" value="TWR98373.1"/>
    <property type="molecule type" value="Genomic_DNA"/>
</dbReference>